<reference evidence="3" key="2">
    <citation type="submission" date="2021-03" db="UniProtKB">
        <authorList>
            <consortium name="EnsemblPlants"/>
        </authorList>
    </citation>
    <scope>IDENTIFICATION</scope>
</reference>
<keyword evidence="4" id="KW-1185">Reference proteome</keyword>
<proteinExistence type="predicted"/>
<dbReference type="AlphaFoldDB" id="A0A803KTW4"/>
<dbReference type="Gramene" id="AUR62002472-RA">
    <property type="protein sequence ID" value="AUR62002472-RA:cds"/>
    <property type="gene ID" value="AUR62002472"/>
</dbReference>
<dbReference type="CDD" id="cd09272">
    <property type="entry name" value="RNase_HI_RT_Ty1"/>
    <property type="match status" value="1"/>
</dbReference>
<feature type="compositionally biased region" description="Basic and acidic residues" evidence="1">
    <location>
        <begin position="11"/>
        <end position="21"/>
    </location>
</feature>
<sequence length="422" mass="47131">MAAASTTKSGLHLERESDEGKTLTFCVPTHEKGDSQTGKIIGRGTEENGLYYVDQMSHQGSAALVRGSVEHQLWTWHRRLGHPSLGSQGEGSVEDLSWLTYPELVDPDPKEQVGKATEITDNILQSSLQGALPDDSNTLTENPIRDENEVCTPDSCEPANIPFEGKSGMSSESTRDEENQEQQIEENSEKYVLPPRSTRGVPPKRYDLDFEAQRSKYPVSRPSEGNLSRATKAFNAAIYSESIPTTTEEALKSKHWKKAMEEEINALVRNKTWEKKSTSGYFTLVGGNLVSWKSKRQKVVAMSSAEAEFRGIAKGITEVLWLRKLLIELGYRLKKSCKLYCDNMAAIRISENPVQHHRTKHVEIDRHFIKDHLESKVISLPLVRSEDQLADILTKAVTTQAFEGALCKLGVGDPTTQLEEEC</sequence>
<evidence type="ECO:0000313" key="3">
    <source>
        <dbReference type="EnsemblPlants" id="AUR62002472-RA:cds"/>
    </source>
</evidence>
<evidence type="ECO:0000313" key="4">
    <source>
        <dbReference type="Proteomes" id="UP000596660"/>
    </source>
</evidence>
<protein>
    <recommendedName>
        <fullName evidence="2">GAG-pre-integrase domain-containing protein</fullName>
    </recommendedName>
</protein>
<dbReference type="EnsemblPlants" id="AUR62002472-RA">
    <property type="protein sequence ID" value="AUR62002472-RA:cds"/>
    <property type="gene ID" value="AUR62002472"/>
</dbReference>
<reference evidence="3" key="1">
    <citation type="journal article" date="2017" name="Nature">
        <title>The genome of Chenopodium quinoa.</title>
        <authorList>
            <person name="Jarvis D.E."/>
            <person name="Ho Y.S."/>
            <person name="Lightfoot D.J."/>
            <person name="Schmoeckel S.M."/>
            <person name="Li B."/>
            <person name="Borm T.J.A."/>
            <person name="Ohyanagi H."/>
            <person name="Mineta K."/>
            <person name="Michell C.T."/>
            <person name="Saber N."/>
            <person name="Kharbatia N.M."/>
            <person name="Rupper R.R."/>
            <person name="Sharp A.R."/>
            <person name="Dally N."/>
            <person name="Boughton B.A."/>
            <person name="Woo Y.H."/>
            <person name="Gao G."/>
            <person name="Schijlen E.G.W.M."/>
            <person name="Guo X."/>
            <person name="Momin A.A."/>
            <person name="Negrao S."/>
            <person name="Al-Babili S."/>
            <person name="Gehring C."/>
            <person name="Roessner U."/>
            <person name="Jung C."/>
            <person name="Murphy K."/>
            <person name="Arold S.T."/>
            <person name="Gojobori T."/>
            <person name="van der Linden C.G."/>
            <person name="van Loo E.N."/>
            <person name="Jellen E.N."/>
            <person name="Maughan P.J."/>
            <person name="Tester M."/>
        </authorList>
    </citation>
    <scope>NUCLEOTIDE SEQUENCE [LARGE SCALE GENOMIC DNA]</scope>
    <source>
        <strain evidence="3">cv. PI 614886</strain>
    </source>
</reference>
<organism evidence="3 4">
    <name type="scientific">Chenopodium quinoa</name>
    <name type="common">Quinoa</name>
    <dbReference type="NCBI Taxonomy" id="63459"/>
    <lineage>
        <taxon>Eukaryota</taxon>
        <taxon>Viridiplantae</taxon>
        <taxon>Streptophyta</taxon>
        <taxon>Embryophyta</taxon>
        <taxon>Tracheophyta</taxon>
        <taxon>Spermatophyta</taxon>
        <taxon>Magnoliopsida</taxon>
        <taxon>eudicotyledons</taxon>
        <taxon>Gunneridae</taxon>
        <taxon>Pentapetalae</taxon>
        <taxon>Caryophyllales</taxon>
        <taxon>Chenopodiaceae</taxon>
        <taxon>Chenopodioideae</taxon>
        <taxon>Atripliceae</taxon>
        <taxon>Chenopodium</taxon>
    </lineage>
</organism>
<feature type="region of interest" description="Disordered" evidence="1">
    <location>
        <begin position="1"/>
        <end position="22"/>
    </location>
</feature>
<feature type="domain" description="GAG-pre-integrase" evidence="2">
    <location>
        <begin position="49"/>
        <end position="86"/>
    </location>
</feature>
<dbReference type="PANTHER" id="PTHR11439">
    <property type="entry name" value="GAG-POL-RELATED RETROTRANSPOSON"/>
    <property type="match status" value="1"/>
</dbReference>
<dbReference type="PANTHER" id="PTHR11439:SF467">
    <property type="entry name" value="INTEGRASE CATALYTIC DOMAIN-CONTAINING PROTEIN"/>
    <property type="match status" value="1"/>
</dbReference>
<evidence type="ECO:0000256" key="1">
    <source>
        <dbReference type="SAM" id="MobiDB-lite"/>
    </source>
</evidence>
<dbReference type="Pfam" id="PF13976">
    <property type="entry name" value="gag_pre-integrs"/>
    <property type="match status" value="1"/>
</dbReference>
<evidence type="ECO:0000259" key="2">
    <source>
        <dbReference type="Pfam" id="PF13976"/>
    </source>
</evidence>
<accession>A0A803KTW4</accession>
<dbReference type="InterPro" id="IPR025724">
    <property type="entry name" value="GAG-pre-integrase_dom"/>
</dbReference>
<dbReference type="Proteomes" id="UP000596660">
    <property type="component" value="Unplaced"/>
</dbReference>
<feature type="compositionally biased region" description="Polar residues" evidence="1">
    <location>
        <begin position="129"/>
        <end position="141"/>
    </location>
</feature>
<feature type="region of interest" description="Disordered" evidence="1">
    <location>
        <begin position="129"/>
        <end position="204"/>
    </location>
</feature>
<name>A0A803KTW4_CHEQI</name>